<keyword evidence="1" id="KW-0812">Transmembrane</keyword>
<evidence type="ECO:0000313" key="2">
    <source>
        <dbReference type="EMBL" id="MCS3920546.1"/>
    </source>
</evidence>
<organism evidence="2 3">
    <name type="scientific">Candidatus Fervidibacter sacchari</name>
    <dbReference type="NCBI Taxonomy" id="1448929"/>
    <lineage>
        <taxon>Bacteria</taxon>
        <taxon>Candidatus Fervidibacterota</taxon>
        <taxon>Candidatus Fervidibacter</taxon>
    </lineage>
</organism>
<dbReference type="Proteomes" id="UP001204798">
    <property type="component" value="Unassembled WGS sequence"/>
</dbReference>
<sequence>MRRKKLIAYAIVLALAIIVIYGCSFSYSVEPFFSIPLSHPEAPIDELCGVIWHPIRCIHSLTPVALDDKGRIYILGLKKGRSKVLVLNREGKIERTITPYLKNNHPLGRRSPFLSVSPSGNFIWTVKEEGIDVYRVTVHDRNGEAKMEWLVRDCDVEHHIAFNAYSEDGAYLVSNVIEIICFRLGRKEPQRIKLSENFHPPYPIFFHKGKYWGITEMKWLIPKMEHLKFKGQIEMSEIGEDSHGIVTWSPKEGMRLLSVIRLPIAGAILQWIDERGNFYDTRYGHTSLYDSLPSWAKEGIWGERIVKILKALRLYDRFRKLKQGVTVRIFSPRGELKEVIRLWHVIRPKRGEKLEYGELVKVDDKGIYWEVGKVNEPREYRIVRIVKKRRWQIWWDALRSWFNPAQIEGKER</sequence>
<reference evidence="2 3" key="1">
    <citation type="submission" date="2022-08" db="EMBL/GenBank/DDBJ databases">
        <title>Bacterial and archaeal communities from various locations to study Microbial Dark Matter (Phase II).</title>
        <authorList>
            <person name="Stepanauskas R."/>
        </authorList>
    </citation>
    <scope>NUCLEOTIDE SEQUENCE [LARGE SCALE GENOMIC DNA]</scope>
    <source>
        <strain evidence="2 3">PD1</strain>
    </source>
</reference>
<protein>
    <recommendedName>
        <fullName evidence="4">6-bladed beta-propeller</fullName>
    </recommendedName>
</protein>
<evidence type="ECO:0008006" key="4">
    <source>
        <dbReference type="Google" id="ProtNLM"/>
    </source>
</evidence>
<dbReference type="SUPFAM" id="SSF101898">
    <property type="entry name" value="NHL repeat"/>
    <property type="match status" value="1"/>
</dbReference>
<keyword evidence="1" id="KW-0472">Membrane</keyword>
<evidence type="ECO:0000256" key="1">
    <source>
        <dbReference type="SAM" id="Phobius"/>
    </source>
</evidence>
<evidence type="ECO:0000313" key="3">
    <source>
        <dbReference type="Proteomes" id="UP001204798"/>
    </source>
</evidence>
<accession>A0ABT2ESZ0</accession>
<name>A0ABT2ESZ0_9BACT</name>
<dbReference type="PROSITE" id="PS51257">
    <property type="entry name" value="PROKAR_LIPOPROTEIN"/>
    <property type="match status" value="1"/>
</dbReference>
<feature type="transmembrane region" description="Helical" evidence="1">
    <location>
        <begin position="7"/>
        <end position="27"/>
    </location>
</feature>
<gene>
    <name evidence="2" type="ORF">M2350_002975</name>
</gene>
<keyword evidence="1" id="KW-1133">Transmembrane helix</keyword>
<keyword evidence="3" id="KW-1185">Reference proteome</keyword>
<comment type="caution">
    <text evidence="2">The sequence shown here is derived from an EMBL/GenBank/DDBJ whole genome shotgun (WGS) entry which is preliminary data.</text>
</comment>
<proteinExistence type="predicted"/>
<dbReference type="EMBL" id="JANUCP010000005">
    <property type="protein sequence ID" value="MCS3920546.1"/>
    <property type="molecule type" value="Genomic_DNA"/>
</dbReference>
<dbReference type="RefSeq" id="WP_259100151.1">
    <property type="nucleotide sequence ID" value="NZ_CP130454.1"/>
</dbReference>